<dbReference type="OrthoDB" id="447931at2759"/>
<feature type="domain" description="Dynein attachment factor N-terminal" evidence="8">
    <location>
        <begin position="255"/>
        <end position="308"/>
    </location>
</feature>
<organism evidence="9">
    <name type="scientific">Guillardia theta (strain CCMP2712)</name>
    <name type="common">Cryptophyte</name>
    <dbReference type="NCBI Taxonomy" id="905079"/>
    <lineage>
        <taxon>Eukaryota</taxon>
        <taxon>Cryptophyceae</taxon>
        <taxon>Pyrenomonadales</taxon>
        <taxon>Geminigeraceae</taxon>
        <taxon>Guillardia</taxon>
    </lineage>
</organism>
<dbReference type="PANTHER" id="PTHR46423:SF1">
    <property type="entry name" value="RNA POLYMERASE II-ASSOCIATED PROTEIN 3"/>
    <property type="match status" value="1"/>
</dbReference>
<feature type="region of interest" description="Disordered" evidence="6">
    <location>
        <begin position="1"/>
        <end position="31"/>
    </location>
</feature>
<feature type="compositionally biased region" description="Low complexity" evidence="6">
    <location>
        <begin position="356"/>
        <end position="376"/>
    </location>
</feature>
<dbReference type="eggNOG" id="KOG0553">
    <property type="taxonomic scope" value="Eukaryota"/>
</dbReference>
<dbReference type="Pfam" id="PF13877">
    <property type="entry name" value="RPAP3_C"/>
    <property type="match status" value="1"/>
</dbReference>
<reference evidence="9 11" key="1">
    <citation type="journal article" date="2012" name="Nature">
        <title>Algal genomes reveal evolutionary mosaicism and the fate of nucleomorphs.</title>
        <authorList>
            <consortium name="DOE Joint Genome Institute"/>
            <person name="Curtis B.A."/>
            <person name="Tanifuji G."/>
            <person name="Burki F."/>
            <person name="Gruber A."/>
            <person name="Irimia M."/>
            <person name="Maruyama S."/>
            <person name="Arias M.C."/>
            <person name="Ball S.G."/>
            <person name="Gile G.H."/>
            <person name="Hirakawa Y."/>
            <person name="Hopkins J.F."/>
            <person name="Kuo A."/>
            <person name="Rensing S.A."/>
            <person name="Schmutz J."/>
            <person name="Symeonidi A."/>
            <person name="Elias M."/>
            <person name="Eveleigh R.J."/>
            <person name="Herman E.K."/>
            <person name="Klute M.J."/>
            <person name="Nakayama T."/>
            <person name="Obornik M."/>
            <person name="Reyes-Prieto A."/>
            <person name="Armbrust E.V."/>
            <person name="Aves S.J."/>
            <person name="Beiko R.G."/>
            <person name="Coutinho P."/>
            <person name="Dacks J.B."/>
            <person name="Durnford D.G."/>
            <person name="Fast N.M."/>
            <person name="Green B.R."/>
            <person name="Grisdale C.J."/>
            <person name="Hempel F."/>
            <person name="Henrissat B."/>
            <person name="Hoppner M.P."/>
            <person name="Ishida K."/>
            <person name="Kim E."/>
            <person name="Koreny L."/>
            <person name="Kroth P.G."/>
            <person name="Liu Y."/>
            <person name="Malik S.B."/>
            <person name="Maier U.G."/>
            <person name="McRose D."/>
            <person name="Mock T."/>
            <person name="Neilson J.A."/>
            <person name="Onodera N.T."/>
            <person name="Poole A.M."/>
            <person name="Pritham E.J."/>
            <person name="Richards T.A."/>
            <person name="Rocap G."/>
            <person name="Roy S.W."/>
            <person name="Sarai C."/>
            <person name="Schaack S."/>
            <person name="Shirato S."/>
            <person name="Slamovits C.H."/>
            <person name="Spencer D.F."/>
            <person name="Suzuki S."/>
            <person name="Worden A.Z."/>
            <person name="Zauner S."/>
            <person name="Barry K."/>
            <person name="Bell C."/>
            <person name="Bharti A.K."/>
            <person name="Crow J.A."/>
            <person name="Grimwood J."/>
            <person name="Kramer R."/>
            <person name="Lindquist E."/>
            <person name="Lucas S."/>
            <person name="Salamov A."/>
            <person name="McFadden G.I."/>
            <person name="Lane C.E."/>
            <person name="Keeling P.J."/>
            <person name="Gray M.W."/>
            <person name="Grigoriev I.V."/>
            <person name="Archibald J.M."/>
        </authorList>
    </citation>
    <scope>NUCLEOTIDE SEQUENCE</scope>
    <source>
        <strain evidence="9 11">CCMP2712</strain>
    </source>
</reference>
<dbReference type="Pfam" id="PF15867">
    <property type="entry name" value="Dynein_attach_N"/>
    <property type="match status" value="1"/>
</dbReference>
<dbReference type="InterPro" id="IPR019734">
    <property type="entry name" value="TPR_rpt"/>
</dbReference>
<reference evidence="11" key="2">
    <citation type="submission" date="2012-11" db="EMBL/GenBank/DDBJ databases">
        <authorList>
            <person name="Kuo A."/>
            <person name="Curtis B.A."/>
            <person name="Tanifuji G."/>
            <person name="Burki F."/>
            <person name="Gruber A."/>
            <person name="Irimia M."/>
            <person name="Maruyama S."/>
            <person name="Arias M.C."/>
            <person name="Ball S.G."/>
            <person name="Gile G.H."/>
            <person name="Hirakawa Y."/>
            <person name="Hopkins J.F."/>
            <person name="Rensing S.A."/>
            <person name="Schmutz J."/>
            <person name="Symeonidi A."/>
            <person name="Elias M."/>
            <person name="Eveleigh R.J."/>
            <person name="Herman E.K."/>
            <person name="Klute M.J."/>
            <person name="Nakayama T."/>
            <person name="Obornik M."/>
            <person name="Reyes-Prieto A."/>
            <person name="Armbrust E.V."/>
            <person name="Aves S.J."/>
            <person name="Beiko R.G."/>
            <person name="Coutinho P."/>
            <person name="Dacks J.B."/>
            <person name="Durnford D.G."/>
            <person name="Fast N.M."/>
            <person name="Green B.R."/>
            <person name="Grisdale C."/>
            <person name="Hempe F."/>
            <person name="Henrissat B."/>
            <person name="Hoppner M.P."/>
            <person name="Ishida K.-I."/>
            <person name="Kim E."/>
            <person name="Koreny L."/>
            <person name="Kroth P.G."/>
            <person name="Liu Y."/>
            <person name="Malik S.-B."/>
            <person name="Maier U.G."/>
            <person name="McRose D."/>
            <person name="Mock T."/>
            <person name="Neilson J.A."/>
            <person name="Onodera N.T."/>
            <person name="Poole A.M."/>
            <person name="Pritham E.J."/>
            <person name="Richards T.A."/>
            <person name="Rocap G."/>
            <person name="Roy S.W."/>
            <person name="Sarai C."/>
            <person name="Schaack S."/>
            <person name="Shirato S."/>
            <person name="Slamovits C.H."/>
            <person name="Spencer D.F."/>
            <person name="Suzuki S."/>
            <person name="Worden A.Z."/>
            <person name="Zauner S."/>
            <person name="Barry K."/>
            <person name="Bell C."/>
            <person name="Bharti A.K."/>
            <person name="Crow J.A."/>
            <person name="Grimwood J."/>
            <person name="Kramer R."/>
            <person name="Lindquist E."/>
            <person name="Lucas S."/>
            <person name="Salamov A."/>
            <person name="McFadden G.I."/>
            <person name="Lane C.E."/>
            <person name="Keeling P.J."/>
            <person name="Gray M.W."/>
            <person name="Grigoriev I.V."/>
            <person name="Archibald J.M."/>
        </authorList>
    </citation>
    <scope>NUCLEOTIDE SEQUENCE</scope>
    <source>
        <strain evidence="11">CCMP2712</strain>
    </source>
</reference>
<dbReference type="InterPro" id="IPR011990">
    <property type="entry name" value="TPR-like_helical_dom_sf"/>
</dbReference>
<dbReference type="InterPro" id="IPR013105">
    <property type="entry name" value="TPR_2"/>
</dbReference>
<dbReference type="PANTHER" id="PTHR46423">
    <property type="entry name" value="RNA POLYMERASE II-ASSOCIATED PROTEIN 3"/>
    <property type="match status" value="1"/>
</dbReference>
<dbReference type="Proteomes" id="UP000011087">
    <property type="component" value="Unassembled WGS sequence"/>
</dbReference>
<dbReference type="EnsemblProtists" id="EKX38699">
    <property type="protein sequence ID" value="EKX38699"/>
    <property type="gene ID" value="GUITHDRAFT_96904"/>
</dbReference>
<protein>
    <recommendedName>
        <fullName evidence="4">RNA polymerase II-associated protein 3</fullName>
    </recommendedName>
</protein>
<evidence type="ECO:0000313" key="10">
    <source>
        <dbReference type="EnsemblProtists" id="EKX38699"/>
    </source>
</evidence>
<evidence type="ECO:0000256" key="5">
    <source>
        <dbReference type="PROSITE-ProRule" id="PRU00339"/>
    </source>
</evidence>
<evidence type="ECO:0000259" key="7">
    <source>
        <dbReference type="Pfam" id="PF13877"/>
    </source>
</evidence>
<feature type="region of interest" description="Disordered" evidence="6">
    <location>
        <begin position="234"/>
        <end position="257"/>
    </location>
</feature>
<comment type="similarity">
    <text evidence="3">Belongs to the RPAP3 family.</text>
</comment>
<evidence type="ECO:0000256" key="2">
    <source>
        <dbReference type="ARBA" id="ARBA00022803"/>
    </source>
</evidence>
<dbReference type="InterPro" id="IPR025986">
    <property type="entry name" value="RPAP3-like_C"/>
</dbReference>
<dbReference type="KEGG" id="gtt:GUITHDRAFT_96904"/>
<dbReference type="InterPro" id="IPR031733">
    <property type="entry name" value="Dynein_attach_N"/>
</dbReference>
<keyword evidence="11" id="KW-1185">Reference proteome</keyword>
<dbReference type="GO" id="GO:0101031">
    <property type="term" value="C:protein folding chaperone complex"/>
    <property type="evidence" value="ECO:0007669"/>
    <property type="project" value="TreeGrafter"/>
</dbReference>
<dbReference type="Gene3D" id="1.25.40.10">
    <property type="entry name" value="Tetratricopeptide repeat domain"/>
    <property type="match status" value="1"/>
</dbReference>
<dbReference type="STRING" id="905079.L1IS22"/>
<dbReference type="GeneID" id="17295416"/>
<dbReference type="Pfam" id="PF07719">
    <property type="entry name" value="TPR_2"/>
    <property type="match status" value="1"/>
</dbReference>
<keyword evidence="2 5" id="KW-0802">TPR repeat</keyword>
<evidence type="ECO:0000259" key="8">
    <source>
        <dbReference type="Pfam" id="PF15867"/>
    </source>
</evidence>
<dbReference type="AlphaFoldDB" id="L1IS22"/>
<accession>L1IS22</accession>
<feature type="repeat" description="TPR" evidence="5">
    <location>
        <begin position="146"/>
        <end position="179"/>
    </location>
</feature>
<dbReference type="OMA" id="NFTPDRP"/>
<dbReference type="RefSeq" id="XP_005825679.1">
    <property type="nucleotide sequence ID" value="XM_005825622.1"/>
</dbReference>
<dbReference type="SMART" id="SM00028">
    <property type="entry name" value="TPR"/>
    <property type="match status" value="3"/>
</dbReference>
<feature type="compositionally biased region" description="Acidic residues" evidence="6">
    <location>
        <begin position="18"/>
        <end position="27"/>
    </location>
</feature>
<reference evidence="10" key="3">
    <citation type="submission" date="2015-06" db="UniProtKB">
        <authorList>
            <consortium name="EnsemblProtists"/>
        </authorList>
    </citation>
    <scope>IDENTIFICATION</scope>
</reference>
<dbReference type="SUPFAM" id="SSF48452">
    <property type="entry name" value="TPR-like"/>
    <property type="match status" value="1"/>
</dbReference>
<dbReference type="PaxDb" id="55529-EKX38699"/>
<gene>
    <name evidence="9" type="ORF">GUITHDRAFT_96904</name>
</gene>
<evidence type="ECO:0000256" key="4">
    <source>
        <dbReference type="ARBA" id="ARBA00040133"/>
    </source>
</evidence>
<evidence type="ECO:0000256" key="3">
    <source>
        <dbReference type="ARBA" id="ARBA00038275"/>
    </source>
</evidence>
<sequence length="491" mass="54727">MQRMREGSTLSAESVETFSDEGVEVEVEVPKQGKEGDHVTVSLSFPELGAVKLDAVVPPGKKGGEKFRLKLGRREEIAEKKKLEGIKAFKGGRMQKACEDFSSAILLNPKDPASFLNRSAANFNLGRLEGSLDDAESYLRLLPRCPRGLHRKGLALAALGEFEKAAAALEEALQLAPDEDVRKDLEETKENAEKKKKGEAVSYERVVPDARKESRFLHHRIAAEVEEELQAQWKRSERRRKERESREMERSAAISNEKLAAELARAKEEEEHKKDTERAKFQAVAQRVEFEQFEQNVKGASLKPQRTKTDGKEHGIILTPGSSAAVPGLAKKCFNAMAEGGERRNWLSGGEDATKSVAVPASSSHRPSASSDSPPSNGREFLRRWKSLKGKEDERKQLLLSLPPNPFPCLFKTEMDADLIAEIIALLRTTGLEAKVGLSLLESIGQTQRFSLISRFLSKRDKEEVKKLLDEYQTQQDLPQATISSLRNLFA</sequence>
<dbReference type="PROSITE" id="PS50005">
    <property type="entry name" value="TPR"/>
    <property type="match status" value="1"/>
</dbReference>
<feature type="domain" description="RNA-polymerase II-associated protein 3-like C-terminal" evidence="7">
    <location>
        <begin position="374"/>
        <end position="462"/>
    </location>
</feature>
<evidence type="ECO:0000256" key="1">
    <source>
        <dbReference type="ARBA" id="ARBA00022737"/>
    </source>
</evidence>
<evidence type="ECO:0000313" key="11">
    <source>
        <dbReference type="Proteomes" id="UP000011087"/>
    </source>
</evidence>
<keyword evidence="1" id="KW-0677">Repeat</keyword>
<feature type="compositionally biased region" description="Polar residues" evidence="6">
    <location>
        <begin position="8"/>
        <end position="17"/>
    </location>
</feature>
<feature type="region of interest" description="Disordered" evidence="6">
    <location>
        <begin position="344"/>
        <end position="380"/>
    </location>
</feature>
<dbReference type="HOGENOM" id="CLU_556042_0_0_1"/>
<proteinExistence type="inferred from homology"/>
<name>L1IS22_GUITC</name>
<evidence type="ECO:0000313" key="9">
    <source>
        <dbReference type="EMBL" id="EKX38699.1"/>
    </source>
</evidence>
<dbReference type="EMBL" id="JH993046">
    <property type="protein sequence ID" value="EKX38699.1"/>
    <property type="molecule type" value="Genomic_DNA"/>
</dbReference>
<dbReference type="InterPro" id="IPR051966">
    <property type="entry name" value="RPAP3"/>
</dbReference>
<evidence type="ECO:0000256" key="6">
    <source>
        <dbReference type="SAM" id="MobiDB-lite"/>
    </source>
</evidence>